<gene>
    <name evidence="11" type="ORF">C1SCF055_LOCUS24902</name>
</gene>
<dbReference type="InterPro" id="IPR036265">
    <property type="entry name" value="HIT-like_sf"/>
</dbReference>
<sequence>MDRFLVRKRAADATGGSALNGTKVFEEPAKKLCSTTLDDPQTVISWNVNGLVVQLRNNWSLIKTFLESEQPDVLCLQEVRLPAAGPKGCKRADGQKRRRGEAKCDSAQEKADWDVVQKTLISTFAGGYTFHWSLADWKYSGTLMMIRRGLAFSRMEFTRPSLLQHQGHRDVADDTCHPEGRVIFVSFKTFDLLATYSPNNGNDAAAFERRRAWDAAMKQEVATRTRPLIWIGDLNVAADRVDVTHPEWFLQQCYQGEPEDMRGQPGFTKGERVRFQEILSEGKLVDSFRHLHPVEDVPPALGPFFTWRGHPPVHQAVARYHGKGMRIDYALVAQELLPRLSACDILGSGADRNGFLGSDHCPLRLSMAKLEAEKEVLLPDGVAVEPGVFGLRIVGLASPAPGEGPEALALSSFADIRLTASQQLLRSRSSVGLPTVGWKENWRMTSAKIRVPGYHSPMRRAVASVLLIASAAGLKKGESGAEDVLFIGNSYTFYWNLPQSVSAMAESQNISMRARQSTASSANLAEHWKAERQLQTMERLRSQNFSRVVLQDHSLGALEAPKRMMHYGQLFASEIQKRGAKVYLFMCRSMKGIGFHQLRTWARAFNPSMQQTVTAQYRALADQTGARLVPVGLAWQLARERKPGFPLYEADQSHPSPLGTYLTACVFYGVFFGSVLVGSLPHRLTSTDIYGEKIYLNLQSEDDALFCQQVAQVTLQGLQPILPGHSIVVPLDKVTRLCELPEDEMLDLWRATCQTEQELRKQLGSTASNWAVFDGWFAGQPVPHAHVHVVPRKAKDLEKNDQVYVALEQWTPSPRGISETPPAIEWPEDEVRKKRTSDEMAAEAQGYRMAMPGLGSFPEEQAFASHRIPGSHLFYASKSGLSVALVNLKPLVPGHVLVVPRRSVPRMEDLSEEEFDDLFRSVRLVQAALEQVHGAEASRLGIQDGVDAGQSVPHVHVHILPIPSRKGAL</sequence>
<feature type="binding site" evidence="7">
    <location>
        <position position="235"/>
    </location>
    <ligand>
        <name>Mg(2+)</name>
        <dbReference type="ChEBI" id="CHEBI:18420"/>
        <label>1</label>
    </ligand>
</feature>
<dbReference type="NCBIfam" id="TIGR00633">
    <property type="entry name" value="xth"/>
    <property type="match status" value="1"/>
</dbReference>
<dbReference type="Pfam" id="PF01230">
    <property type="entry name" value="HIT"/>
    <property type="match status" value="2"/>
</dbReference>
<feature type="active site" description="Proton donor/acceptor" evidence="6">
    <location>
        <position position="233"/>
    </location>
</feature>
<keyword evidence="7" id="KW-0464">Manganese</keyword>
<reference evidence="11" key="1">
    <citation type="submission" date="2022-10" db="EMBL/GenBank/DDBJ databases">
        <authorList>
            <person name="Chen Y."/>
            <person name="Dougan E. K."/>
            <person name="Chan C."/>
            <person name="Rhodes N."/>
            <person name="Thang M."/>
        </authorList>
    </citation>
    <scope>NUCLEOTIDE SEQUENCE</scope>
</reference>
<proteinExistence type="inferred from homology"/>
<keyword evidence="13" id="KW-1185">Reference proteome</keyword>
<feature type="active site" evidence="6">
    <location>
        <position position="196"/>
    </location>
</feature>
<dbReference type="InterPro" id="IPR005135">
    <property type="entry name" value="Endo/exonuclease/phosphatase"/>
</dbReference>
<dbReference type="Gene3D" id="3.40.50.1110">
    <property type="entry name" value="SGNH hydrolase"/>
    <property type="match status" value="1"/>
</dbReference>
<evidence type="ECO:0000313" key="12">
    <source>
        <dbReference type="EMBL" id="CAL1151997.1"/>
    </source>
</evidence>
<comment type="cofactor">
    <cofactor evidence="7">
        <name>Mg(2+)</name>
        <dbReference type="ChEBI" id="CHEBI:18420"/>
    </cofactor>
    <cofactor evidence="7">
        <name>Mn(2+)</name>
        <dbReference type="ChEBI" id="CHEBI:29035"/>
    </cofactor>
    <text evidence="7">Probably binds two magnesium or manganese ions per subunit.</text>
</comment>
<keyword evidence="4" id="KW-0378">Hydrolase</keyword>
<evidence type="ECO:0000259" key="10">
    <source>
        <dbReference type="PROSITE" id="PS51084"/>
    </source>
</evidence>
<dbReference type="FunFam" id="3.30.428.10:FF:000011">
    <property type="entry name" value="Fragile histidine triad"/>
    <property type="match status" value="1"/>
</dbReference>
<dbReference type="PROSITE" id="PS00892">
    <property type="entry name" value="HIT_1"/>
    <property type="match status" value="1"/>
</dbReference>
<dbReference type="InterPro" id="IPR019808">
    <property type="entry name" value="Histidine_triad_CS"/>
</dbReference>
<feature type="short sequence motif" description="Histidine triad motif" evidence="9">
    <location>
        <begin position="954"/>
        <end position="958"/>
    </location>
</feature>
<feature type="site" description="Important for catalytic activity" evidence="8">
    <location>
        <position position="328"/>
    </location>
</feature>
<feature type="binding site" evidence="7">
    <location>
        <position position="47"/>
    </location>
    <ligand>
        <name>Mg(2+)</name>
        <dbReference type="ChEBI" id="CHEBI:18420"/>
        <label>1</label>
    </ligand>
</feature>
<name>A0A9P1CX16_9DINO</name>
<dbReference type="InterPro" id="IPR036691">
    <property type="entry name" value="Endo/exonu/phosph_ase_sf"/>
</dbReference>
<evidence type="ECO:0000256" key="8">
    <source>
        <dbReference type="PIRSR" id="PIRSR604808-3"/>
    </source>
</evidence>
<evidence type="ECO:0000256" key="6">
    <source>
        <dbReference type="PIRSR" id="PIRSR604808-1"/>
    </source>
</evidence>
<feature type="binding site" evidence="7">
    <location>
        <position position="359"/>
    </location>
    <ligand>
        <name>Mg(2+)</name>
        <dbReference type="ChEBI" id="CHEBI:18420"/>
        <label>1</label>
    </ligand>
</feature>
<dbReference type="AlphaFoldDB" id="A0A9P1CX16"/>
<feature type="binding site" evidence="7">
    <location>
        <position position="233"/>
    </location>
    <ligand>
        <name>Mg(2+)</name>
        <dbReference type="ChEBI" id="CHEBI:18420"/>
        <label>1</label>
    </ligand>
</feature>
<evidence type="ECO:0000256" key="5">
    <source>
        <dbReference type="ARBA" id="ARBA00022842"/>
    </source>
</evidence>
<dbReference type="InterPro" id="IPR011146">
    <property type="entry name" value="HIT-like"/>
</dbReference>
<dbReference type="EMBL" id="CAMXCT030002513">
    <property type="protein sequence ID" value="CAL4785934.1"/>
    <property type="molecule type" value="Genomic_DNA"/>
</dbReference>
<dbReference type="Proteomes" id="UP001152797">
    <property type="component" value="Unassembled WGS sequence"/>
</dbReference>
<dbReference type="Gene3D" id="3.60.10.10">
    <property type="entry name" value="Endonuclease/exonuclease/phosphatase"/>
    <property type="match status" value="1"/>
</dbReference>
<evidence type="ECO:0000256" key="3">
    <source>
        <dbReference type="ARBA" id="ARBA00022741"/>
    </source>
</evidence>
<dbReference type="InterPro" id="IPR004808">
    <property type="entry name" value="AP_endonuc_1"/>
</dbReference>
<dbReference type="PANTHER" id="PTHR46243:SF1">
    <property type="entry name" value="BIS(5'-ADENOSYL)-TRIPHOSPHATASE"/>
    <property type="match status" value="1"/>
</dbReference>
<evidence type="ECO:0000256" key="2">
    <source>
        <dbReference type="ARBA" id="ARBA00022723"/>
    </source>
</evidence>
<dbReference type="EMBL" id="CAMXCT010002513">
    <property type="protein sequence ID" value="CAI3998622.1"/>
    <property type="molecule type" value="Genomic_DNA"/>
</dbReference>
<feature type="binding site" evidence="7">
    <location>
        <position position="78"/>
    </location>
    <ligand>
        <name>Mg(2+)</name>
        <dbReference type="ChEBI" id="CHEBI:18420"/>
        <label>1</label>
    </ligand>
</feature>
<feature type="domain" description="HIT" evidence="10">
    <location>
        <begin position="859"/>
        <end position="969"/>
    </location>
</feature>
<dbReference type="GO" id="GO:0000166">
    <property type="term" value="F:nucleotide binding"/>
    <property type="evidence" value="ECO:0007669"/>
    <property type="project" value="UniProtKB-KW"/>
</dbReference>
<evidence type="ECO:0000256" key="1">
    <source>
        <dbReference type="ARBA" id="ARBA00007092"/>
    </source>
</evidence>
<feature type="domain" description="HIT" evidence="10">
    <location>
        <begin position="691"/>
        <end position="799"/>
    </location>
</feature>
<evidence type="ECO:0000256" key="7">
    <source>
        <dbReference type="PIRSR" id="PIRSR604808-2"/>
    </source>
</evidence>
<dbReference type="PANTHER" id="PTHR46243">
    <property type="entry name" value="BIS(5'-ADENOSYL)-TRIPHOSPHATASE"/>
    <property type="match status" value="1"/>
</dbReference>
<feature type="short sequence motif" description="Histidine triad motif" evidence="9">
    <location>
        <begin position="784"/>
        <end position="788"/>
    </location>
</feature>
<keyword evidence="5 7" id="KW-0460">Magnesium</keyword>
<dbReference type="Gene3D" id="3.30.428.10">
    <property type="entry name" value="HIT-like"/>
    <property type="match status" value="2"/>
</dbReference>
<organism evidence="11">
    <name type="scientific">Cladocopium goreaui</name>
    <dbReference type="NCBI Taxonomy" id="2562237"/>
    <lineage>
        <taxon>Eukaryota</taxon>
        <taxon>Sar</taxon>
        <taxon>Alveolata</taxon>
        <taxon>Dinophyceae</taxon>
        <taxon>Suessiales</taxon>
        <taxon>Symbiodiniaceae</taxon>
        <taxon>Cladocopium</taxon>
    </lineage>
</organism>
<evidence type="ECO:0000313" key="13">
    <source>
        <dbReference type="Proteomes" id="UP001152797"/>
    </source>
</evidence>
<feature type="site" description="Transition state stabilizer" evidence="8">
    <location>
        <position position="235"/>
    </location>
</feature>
<evidence type="ECO:0000313" key="11">
    <source>
        <dbReference type="EMBL" id="CAI3998622.1"/>
    </source>
</evidence>
<comment type="caution">
    <text evidence="11">The sequence shown here is derived from an EMBL/GenBank/DDBJ whole genome shotgun (WGS) entry which is preliminary data.</text>
</comment>
<dbReference type="GO" id="GO:0006281">
    <property type="term" value="P:DNA repair"/>
    <property type="evidence" value="ECO:0007669"/>
    <property type="project" value="InterPro"/>
</dbReference>
<dbReference type="GO" id="GO:0004518">
    <property type="term" value="F:nuclease activity"/>
    <property type="evidence" value="ECO:0007669"/>
    <property type="project" value="InterPro"/>
</dbReference>
<dbReference type="GO" id="GO:0046872">
    <property type="term" value="F:metal ion binding"/>
    <property type="evidence" value="ECO:0007669"/>
    <property type="project" value="UniProtKB-KW"/>
</dbReference>
<dbReference type="SUPFAM" id="SSF54197">
    <property type="entry name" value="HIT-like"/>
    <property type="match status" value="2"/>
</dbReference>
<comment type="similarity">
    <text evidence="1">Belongs to the DNA repair enzymes AP/ExoA family.</text>
</comment>
<dbReference type="PROSITE" id="PS51435">
    <property type="entry name" value="AP_NUCLEASE_F1_4"/>
    <property type="match status" value="1"/>
</dbReference>
<reference evidence="12" key="2">
    <citation type="submission" date="2024-04" db="EMBL/GenBank/DDBJ databases">
        <authorList>
            <person name="Chen Y."/>
            <person name="Shah S."/>
            <person name="Dougan E. K."/>
            <person name="Thang M."/>
            <person name="Chan C."/>
        </authorList>
    </citation>
    <scope>NUCLEOTIDE SEQUENCE [LARGE SCALE GENOMIC DNA]</scope>
</reference>
<evidence type="ECO:0000256" key="9">
    <source>
        <dbReference type="PROSITE-ProRule" id="PRU00464"/>
    </source>
</evidence>
<dbReference type="InterPro" id="IPR051884">
    <property type="entry name" value="Bis(5'-adenosyl)-TPase_reg"/>
</dbReference>
<dbReference type="InterPro" id="IPR036514">
    <property type="entry name" value="SGNH_hydro_sf"/>
</dbReference>
<feature type="active site" description="Proton acceptor" evidence="6">
    <location>
        <position position="360"/>
    </location>
</feature>
<dbReference type="Pfam" id="PF03372">
    <property type="entry name" value="Exo_endo_phos"/>
    <property type="match status" value="1"/>
</dbReference>
<dbReference type="GO" id="GO:0016787">
    <property type="term" value="F:hydrolase activity"/>
    <property type="evidence" value="ECO:0007669"/>
    <property type="project" value="UniProtKB-KW"/>
</dbReference>
<protein>
    <recommendedName>
        <fullName evidence="10">HIT domain-containing protein</fullName>
    </recommendedName>
</protein>
<keyword evidence="2 7" id="KW-0479">Metal-binding</keyword>
<keyword evidence="3" id="KW-0547">Nucleotide-binding</keyword>
<dbReference type="SUPFAM" id="SSF52266">
    <property type="entry name" value="SGNH hydrolase"/>
    <property type="match status" value="1"/>
</dbReference>
<dbReference type="EMBL" id="CAMXCT020002513">
    <property type="protein sequence ID" value="CAL1151997.1"/>
    <property type="molecule type" value="Genomic_DNA"/>
</dbReference>
<evidence type="ECO:0000256" key="4">
    <source>
        <dbReference type="ARBA" id="ARBA00022801"/>
    </source>
</evidence>
<dbReference type="OrthoDB" id="498125at2759"/>
<feature type="site" description="Interaction with DNA substrate" evidence="8">
    <location>
        <position position="360"/>
    </location>
</feature>
<accession>A0A9P1CX16</accession>
<dbReference type="PROSITE" id="PS51084">
    <property type="entry name" value="HIT_2"/>
    <property type="match status" value="2"/>
</dbReference>
<feature type="binding site" evidence="7">
    <location>
        <position position="360"/>
    </location>
    <ligand>
        <name>Mg(2+)</name>
        <dbReference type="ChEBI" id="CHEBI:18420"/>
        <label>1</label>
    </ligand>
</feature>
<dbReference type="SUPFAM" id="SSF56219">
    <property type="entry name" value="DNase I-like"/>
    <property type="match status" value="1"/>
</dbReference>